<accession>A0A369TMB4</accession>
<evidence type="ECO:0000256" key="4">
    <source>
        <dbReference type="SAM" id="SignalP"/>
    </source>
</evidence>
<proteinExistence type="predicted"/>
<feature type="signal peptide" evidence="4">
    <location>
        <begin position="1"/>
        <end position="26"/>
    </location>
</feature>
<dbReference type="PROSITE" id="PS00080">
    <property type="entry name" value="MULTICOPPER_OXIDASE2"/>
    <property type="match status" value="1"/>
</dbReference>
<evidence type="ECO:0000256" key="3">
    <source>
        <dbReference type="ARBA" id="ARBA00023008"/>
    </source>
</evidence>
<dbReference type="Pfam" id="PF00394">
    <property type="entry name" value="Cu-oxidase"/>
    <property type="match status" value="1"/>
</dbReference>
<dbReference type="InterPro" id="IPR033138">
    <property type="entry name" value="Cu_oxidase_CS"/>
</dbReference>
<dbReference type="PROSITE" id="PS51318">
    <property type="entry name" value="TAT"/>
    <property type="match status" value="1"/>
</dbReference>
<dbReference type="OrthoDB" id="9757546at2"/>
<protein>
    <submittedName>
        <fullName evidence="8">Multicopper oxidase family protein</fullName>
    </submittedName>
</protein>
<evidence type="ECO:0000313" key="9">
    <source>
        <dbReference type="Proteomes" id="UP000253977"/>
    </source>
</evidence>
<dbReference type="Pfam" id="PF07732">
    <property type="entry name" value="Cu-oxidase_3"/>
    <property type="match status" value="1"/>
</dbReference>
<keyword evidence="2" id="KW-0560">Oxidoreductase</keyword>
<feature type="chain" id="PRO_5016919100" evidence="4">
    <location>
        <begin position="27"/>
        <end position="460"/>
    </location>
</feature>
<name>A0A369TMB4_9RHOB</name>
<keyword evidence="4" id="KW-0732">Signal</keyword>
<sequence>MLTRRRFLTRATAASAAVLAPRAGLAQDDAPRVLRAAASRAQIAPPGYPETALWTFDGSLPGPELRFMQGDRLRLDVVNDIPQPTSVHWHGIRIDNAMDGVPGLTQPPIAPGETFAYDFALPDAGTYWYHSHAQSVEQVERGLYGPLIVEEPDAPEVDADIVLLLDDIRLDQGGEVAEPFDSGFDRSHAGRIGNVVLTNGQTAFSREVRQGDRLRLRLINAANARIFELGLQGLDAMVVALDGMPLAAPEPAAERLVLAPAQRIDLIADVIAGNGEDAFVIHYDRDGGYAQATFPVSAGTAAARAPVSALPPNPDFPITLAGARTATLLMEGGAMRGLSGAMFNGERRDGRSLAEAGMFWALNGVVGRTVTPLIEAALGETVRIGMANDTAFAHAMHLHGMHFSEVRADGSLGPLRDTLLMAPGETREIAFTAHNPGDWLLHCHMLSHHAAGMGTFVRVT</sequence>
<evidence type="ECO:0000313" key="8">
    <source>
        <dbReference type="EMBL" id="RDD66441.1"/>
    </source>
</evidence>
<evidence type="ECO:0000259" key="5">
    <source>
        <dbReference type="Pfam" id="PF00394"/>
    </source>
</evidence>
<feature type="domain" description="Plastocyanin-like" evidence="5">
    <location>
        <begin position="191"/>
        <end position="270"/>
    </location>
</feature>
<dbReference type="EMBL" id="QPMK01000006">
    <property type="protein sequence ID" value="RDD66441.1"/>
    <property type="molecule type" value="Genomic_DNA"/>
</dbReference>
<gene>
    <name evidence="8" type="ORF">DU478_09825</name>
</gene>
<evidence type="ECO:0000256" key="2">
    <source>
        <dbReference type="ARBA" id="ARBA00023002"/>
    </source>
</evidence>
<dbReference type="RefSeq" id="WP_114511011.1">
    <property type="nucleotide sequence ID" value="NZ_QPMK01000006.1"/>
</dbReference>
<dbReference type="AlphaFoldDB" id="A0A369TMB4"/>
<dbReference type="InterPro" id="IPR045087">
    <property type="entry name" value="Cu-oxidase_fam"/>
</dbReference>
<dbReference type="PANTHER" id="PTHR11709:SF394">
    <property type="entry name" value="FI03373P-RELATED"/>
    <property type="match status" value="1"/>
</dbReference>
<keyword evidence="1" id="KW-0479">Metal-binding</keyword>
<keyword evidence="9" id="KW-1185">Reference proteome</keyword>
<comment type="caution">
    <text evidence="8">The sequence shown here is derived from an EMBL/GenBank/DDBJ whole genome shotgun (WGS) entry which is preliminary data.</text>
</comment>
<dbReference type="Gene3D" id="2.60.40.420">
    <property type="entry name" value="Cupredoxins - blue copper proteins"/>
    <property type="match status" value="3"/>
</dbReference>
<dbReference type="SUPFAM" id="SSF49503">
    <property type="entry name" value="Cupredoxins"/>
    <property type="match status" value="3"/>
</dbReference>
<dbReference type="InterPro" id="IPR011707">
    <property type="entry name" value="Cu-oxidase-like_N"/>
</dbReference>
<keyword evidence="3" id="KW-0186">Copper</keyword>
<dbReference type="CDD" id="cd13909">
    <property type="entry name" value="CuRO_3_MCO_like_3"/>
    <property type="match status" value="1"/>
</dbReference>
<dbReference type="InterPro" id="IPR001117">
    <property type="entry name" value="Cu-oxidase_2nd"/>
</dbReference>
<dbReference type="CDD" id="cd13861">
    <property type="entry name" value="CuRO_1_CumA_like"/>
    <property type="match status" value="1"/>
</dbReference>
<evidence type="ECO:0000259" key="7">
    <source>
        <dbReference type="Pfam" id="PF07732"/>
    </source>
</evidence>
<dbReference type="InterPro" id="IPR002355">
    <property type="entry name" value="Cu_oxidase_Cu_BS"/>
</dbReference>
<evidence type="ECO:0000259" key="6">
    <source>
        <dbReference type="Pfam" id="PF07731"/>
    </source>
</evidence>
<dbReference type="InterPro" id="IPR011706">
    <property type="entry name" value="Cu-oxidase_C"/>
</dbReference>
<dbReference type="GO" id="GO:0016491">
    <property type="term" value="F:oxidoreductase activity"/>
    <property type="evidence" value="ECO:0007669"/>
    <property type="project" value="UniProtKB-KW"/>
</dbReference>
<evidence type="ECO:0000256" key="1">
    <source>
        <dbReference type="ARBA" id="ARBA00022723"/>
    </source>
</evidence>
<dbReference type="Proteomes" id="UP000253977">
    <property type="component" value="Unassembled WGS sequence"/>
</dbReference>
<dbReference type="InterPro" id="IPR008972">
    <property type="entry name" value="Cupredoxin"/>
</dbReference>
<feature type="domain" description="Plastocyanin-like" evidence="7">
    <location>
        <begin position="40"/>
        <end position="152"/>
    </location>
</feature>
<dbReference type="GO" id="GO:0005507">
    <property type="term" value="F:copper ion binding"/>
    <property type="evidence" value="ECO:0007669"/>
    <property type="project" value="InterPro"/>
</dbReference>
<dbReference type="PROSITE" id="PS00079">
    <property type="entry name" value="MULTICOPPER_OXIDASE1"/>
    <property type="match status" value="1"/>
</dbReference>
<reference evidence="8 9" key="1">
    <citation type="submission" date="2018-07" db="EMBL/GenBank/DDBJ databases">
        <title>Thalassococcus profundi sp. nov., a marine bacterium isolated from deep seawater of Okinawa Trough.</title>
        <authorList>
            <person name="Yu M."/>
        </authorList>
    </citation>
    <scope>NUCLEOTIDE SEQUENCE [LARGE SCALE GENOMIC DNA]</scope>
    <source>
        <strain evidence="8 9">WRAS1</strain>
    </source>
</reference>
<dbReference type="InterPro" id="IPR006311">
    <property type="entry name" value="TAT_signal"/>
</dbReference>
<dbReference type="PANTHER" id="PTHR11709">
    <property type="entry name" value="MULTI-COPPER OXIDASE"/>
    <property type="match status" value="1"/>
</dbReference>
<dbReference type="Pfam" id="PF07731">
    <property type="entry name" value="Cu-oxidase_2"/>
    <property type="match status" value="1"/>
</dbReference>
<organism evidence="8 9">
    <name type="scientific">Thalassococcus profundi</name>
    <dbReference type="NCBI Taxonomy" id="2282382"/>
    <lineage>
        <taxon>Bacteria</taxon>
        <taxon>Pseudomonadati</taxon>
        <taxon>Pseudomonadota</taxon>
        <taxon>Alphaproteobacteria</taxon>
        <taxon>Rhodobacterales</taxon>
        <taxon>Roseobacteraceae</taxon>
        <taxon>Thalassococcus</taxon>
    </lineage>
</organism>
<feature type="domain" description="Plastocyanin-like" evidence="6">
    <location>
        <begin position="358"/>
        <end position="458"/>
    </location>
</feature>